<organism evidence="1 2">
    <name type="scientific">Zostera marina</name>
    <name type="common">Eelgrass</name>
    <dbReference type="NCBI Taxonomy" id="29655"/>
    <lineage>
        <taxon>Eukaryota</taxon>
        <taxon>Viridiplantae</taxon>
        <taxon>Streptophyta</taxon>
        <taxon>Embryophyta</taxon>
        <taxon>Tracheophyta</taxon>
        <taxon>Spermatophyta</taxon>
        <taxon>Magnoliopsida</taxon>
        <taxon>Liliopsida</taxon>
        <taxon>Zosteraceae</taxon>
        <taxon>Zostera</taxon>
    </lineage>
</organism>
<sequence>MGTNEFESSLRCEIWMLNRAKNYFEDQFLGFALIPLVGAFSMHGKMLTKKFSLASNDLFDSQVGFVEISLSYAGSLPQGFMMTTATSNTAATLTSMNSSTIVKEENREASEDGEAIFTQPLIKINVQPEQPVVQQEIVDMYIKSLQEFTDSLAKMKLPMDADNGICTQNEALDLNPCEKEKMSKENRSDSSSSRVFLWKQCFLLKPVVYVDDWFLVVVITHKSQCVCAINLSSIVLLCSPVLSIL</sequence>
<proteinExistence type="predicted"/>
<dbReference type="AlphaFoldDB" id="A0A0K9Q554"/>
<dbReference type="EMBL" id="LFYR01000145">
    <property type="protein sequence ID" value="KMZ75590.1"/>
    <property type="molecule type" value="Genomic_DNA"/>
</dbReference>
<evidence type="ECO:0000313" key="1">
    <source>
        <dbReference type="EMBL" id="KMZ75590.1"/>
    </source>
</evidence>
<dbReference type="PANTHER" id="PTHR31208">
    <property type="entry name" value="EXPRESSED PROTEIN"/>
    <property type="match status" value="1"/>
</dbReference>
<accession>A0A0K9Q554</accession>
<keyword evidence="2" id="KW-1185">Reference proteome</keyword>
<dbReference type="PANTHER" id="PTHR31208:SF2">
    <property type="entry name" value="DOMAIN-CONTAINING PROTEIN, PUTATIVE, EXPRESSED-RELATED"/>
    <property type="match status" value="1"/>
</dbReference>
<dbReference type="Proteomes" id="UP000036987">
    <property type="component" value="Unassembled WGS sequence"/>
</dbReference>
<name>A0A0K9Q554_ZOSMR</name>
<reference evidence="2" key="1">
    <citation type="journal article" date="2016" name="Nature">
        <title>The genome of the seagrass Zostera marina reveals angiosperm adaptation to the sea.</title>
        <authorList>
            <person name="Olsen J.L."/>
            <person name="Rouze P."/>
            <person name="Verhelst B."/>
            <person name="Lin Y.-C."/>
            <person name="Bayer T."/>
            <person name="Collen J."/>
            <person name="Dattolo E."/>
            <person name="De Paoli E."/>
            <person name="Dittami S."/>
            <person name="Maumus F."/>
            <person name="Michel G."/>
            <person name="Kersting A."/>
            <person name="Lauritano C."/>
            <person name="Lohaus R."/>
            <person name="Toepel M."/>
            <person name="Tonon T."/>
            <person name="Vanneste K."/>
            <person name="Amirebrahimi M."/>
            <person name="Brakel J."/>
            <person name="Bostroem C."/>
            <person name="Chovatia M."/>
            <person name="Grimwood J."/>
            <person name="Jenkins J.W."/>
            <person name="Jueterbock A."/>
            <person name="Mraz A."/>
            <person name="Stam W.T."/>
            <person name="Tice H."/>
            <person name="Bornberg-Bauer E."/>
            <person name="Green P.J."/>
            <person name="Pearson G.A."/>
            <person name="Procaccini G."/>
            <person name="Duarte C.M."/>
            <person name="Schmutz J."/>
            <person name="Reusch T.B.H."/>
            <person name="Van de Peer Y."/>
        </authorList>
    </citation>
    <scope>NUCLEOTIDE SEQUENCE [LARGE SCALE GENOMIC DNA]</scope>
    <source>
        <strain evidence="2">cv. Finnish</strain>
    </source>
</reference>
<comment type="caution">
    <text evidence="1">The sequence shown here is derived from an EMBL/GenBank/DDBJ whole genome shotgun (WGS) entry which is preliminary data.</text>
</comment>
<dbReference type="OMA" id="DADNGIC"/>
<protein>
    <submittedName>
        <fullName evidence="1">Uncharacterized protein</fullName>
    </submittedName>
</protein>
<gene>
    <name evidence="1" type="ORF">ZOSMA_112G00030</name>
</gene>
<evidence type="ECO:0000313" key="2">
    <source>
        <dbReference type="Proteomes" id="UP000036987"/>
    </source>
</evidence>
<dbReference type="OrthoDB" id="270970at2759"/>